<dbReference type="SMART" id="SM00822">
    <property type="entry name" value="PKS_KR"/>
    <property type="match status" value="1"/>
</dbReference>
<evidence type="ECO:0000256" key="1">
    <source>
        <dbReference type="ARBA" id="ARBA00022450"/>
    </source>
</evidence>
<evidence type="ECO:0000313" key="6">
    <source>
        <dbReference type="Proteomes" id="UP001596004"/>
    </source>
</evidence>
<sequence length="585" mass="61190">DRGAVAGVLAGIDPGYPLVGVVHAAGVADNGLVGSLTAERVAGVLGPKADGAWHLHELTRDMGLSAFVLFSSAGGLVLAAGQGSYAAANLFLDGLAQLRHAQGLPATALAYGLWGGEVGMGQWLADADLERMRRQGLPPLTVDEGLALFDAGVASGQASLVPLHIDTAALRARTDQLPALLRGLAPAARRRAAVGGASDAQSFRRRLHGLDEAGQEALLRDLVRTFAAALLGYAGPDAVDPERDFLESGFDSLTSMELRNNLSEATGLRLPPMAVFDNRNPAELARWLRAELAGGQDSGRRLDEAPAGPADMLSEMFRDAVHSGKAEQGFDLLRAVANLRPRYESATDLERVPTAVRLADGPGRPRLICLSTPMATGGVHQHARLVAGFRGVRHVSAVPLSGFAAGEGLPASAEAAVDVVARSVLEAAEGEPFVLLGYSSGGTLAYSTAGHLEAKLGVRPAGVVMLDTFDVHGRGGAGIPLNELALGLFEKESALGGFDSARLSAMGRWVDVVPELLLGEVDAPVLFVQCAKSFYDSPDGGDTWRATPLRPSHTLRAVEANHFTMVEEDAAETARVVEEWLGHLS</sequence>
<evidence type="ECO:0000256" key="3">
    <source>
        <dbReference type="ARBA" id="ARBA00022679"/>
    </source>
</evidence>
<name>A0ABV9CQZ9_9ACTN</name>
<dbReference type="Gene3D" id="1.10.1200.10">
    <property type="entry name" value="ACP-like"/>
    <property type="match status" value="1"/>
</dbReference>
<dbReference type="Gene3D" id="3.40.50.720">
    <property type="entry name" value="NAD(P)-binding Rossmann-like Domain"/>
    <property type="match status" value="1"/>
</dbReference>
<dbReference type="InterPro" id="IPR036736">
    <property type="entry name" value="ACP-like_sf"/>
</dbReference>
<feature type="non-terminal residue" evidence="5">
    <location>
        <position position="1"/>
    </location>
</feature>
<keyword evidence="3" id="KW-0808">Transferase</keyword>
<dbReference type="PROSITE" id="PS50075">
    <property type="entry name" value="CARRIER"/>
    <property type="match status" value="1"/>
</dbReference>
<dbReference type="InterPro" id="IPR001031">
    <property type="entry name" value="Thioesterase"/>
</dbReference>
<dbReference type="SMART" id="SM00823">
    <property type="entry name" value="PKS_PP"/>
    <property type="match status" value="1"/>
</dbReference>
<dbReference type="InterPro" id="IPR036291">
    <property type="entry name" value="NAD(P)-bd_dom_sf"/>
</dbReference>
<dbReference type="Proteomes" id="UP001596004">
    <property type="component" value="Unassembled WGS sequence"/>
</dbReference>
<proteinExistence type="predicted"/>
<accession>A0ABV9CQZ9</accession>
<dbReference type="SUPFAM" id="SSF51735">
    <property type="entry name" value="NAD(P)-binding Rossmann-fold domains"/>
    <property type="match status" value="1"/>
</dbReference>
<organism evidence="5 6">
    <name type="scientific">Sphaerisporangium dianthi</name>
    <dbReference type="NCBI Taxonomy" id="1436120"/>
    <lineage>
        <taxon>Bacteria</taxon>
        <taxon>Bacillati</taxon>
        <taxon>Actinomycetota</taxon>
        <taxon>Actinomycetes</taxon>
        <taxon>Streptosporangiales</taxon>
        <taxon>Streptosporangiaceae</taxon>
        <taxon>Sphaerisporangium</taxon>
    </lineage>
</organism>
<dbReference type="Pfam" id="PF00975">
    <property type="entry name" value="Thioesterase"/>
    <property type="match status" value="1"/>
</dbReference>
<dbReference type="SUPFAM" id="SSF53474">
    <property type="entry name" value="alpha/beta-Hydrolases"/>
    <property type="match status" value="1"/>
</dbReference>
<dbReference type="SMART" id="SM00824">
    <property type="entry name" value="PKS_TE"/>
    <property type="match status" value="1"/>
</dbReference>
<dbReference type="InterPro" id="IPR013968">
    <property type="entry name" value="PKS_KR"/>
</dbReference>
<dbReference type="InterPro" id="IPR006162">
    <property type="entry name" value="Ppantetheine_attach_site"/>
</dbReference>
<dbReference type="InterPro" id="IPR009081">
    <property type="entry name" value="PP-bd_ACP"/>
</dbReference>
<dbReference type="InterPro" id="IPR020802">
    <property type="entry name" value="TesA-like"/>
</dbReference>
<evidence type="ECO:0000259" key="4">
    <source>
        <dbReference type="PROSITE" id="PS50075"/>
    </source>
</evidence>
<feature type="domain" description="Carrier" evidence="4">
    <location>
        <begin position="217"/>
        <end position="292"/>
    </location>
</feature>
<dbReference type="Pfam" id="PF08659">
    <property type="entry name" value="KR"/>
    <property type="match status" value="1"/>
</dbReference>
<dbReference type="EMBL" id="JBHSFP010000034">
    <property type="protein sequence ID" value="MFC4535734.1"/>
    <property type="molecule type" value="Genomic_DNA"/>
</dbReference>
<dbReference type="InterPro" id="IPR050091">
    <property type="entry name" value="PKS_NRPS_Biosynth_Enz"/>
</dbReference>
<dbReference type="PROSITE" id="PS00012">
    <property type="entry name" value="PHOSPHOPANTETHEINE"/>
    <property type="match status" value="1"/>
</dbReference>
<dbReference type="PANTHER" id="PTHR43775:SF51">
    <property type="entry name" value="INACTIVE PHENOLPHTHIOCEROL SYNTHESIS POLYKETIDE SYNTHASE TYPE I PKS1-RELATED"/>
    <property type="match status" value="1"/>
</dbReference>
<keyword evidence="6" id="KW-1185">Reference proteome</keyword>
<protein>
    <submittedName>
        <fullName evidence="5">KR domain-containing protein</fullName>
    </submittedName>
</protein>
<dbReference type="InterPro" id="IPR029058">
    <property type="entry name" value="AB_hydrolase_fold"/>
</dbReference>
<keyword evidence="1" id="KW-0596">Phosphopantetheine</keyword>
<dbReference type="PANTHER" id="PTHR43775">
    <property type="entry name" value="FATTY ACID SYNTHASE"/>
    <property type="match status" value="1"/>
</dbReference>
<dbReference type="RefSeq" id="WP_380848874.1">
    <property type="nucleotide sequence ID" value="NZ_JBHSFP010000034.1"/>
</dbReference>
<dbReference type="Gene3D" id="3.40.50.1820">
    <property type="entry name" value="alpha/beta hydrolase"/>
    <property type="match status" value="1"/>
</dbReference>
<evidence type="ECO:0000256" key="2">
    <source>
        <dbReference type="ARBA" id="ARBA00022553"/>
    </source>
</evidence>
<gene>
    <name evidence="5" type="ORF">ACFO60_33645</name>
</gene>
<reference evidence="6" key="1">
    <citation type="journal article" date="2019" name="Int. J. Syst. Evol. Microbiol.">
        <title>The Global Catalogue of Microorganisms (GCM) 10K type strain sequencing project: providing services to taxonomists for standard genome sequencing and annotation.</title>
        <authorList>
            <consortium name="The Broad Institute Genomics Platform"/>
            <consortium name="The Broad Institute Genome Sequencing Center for Infectious Disease"/>
            <person name="Wu L."/>
            <person name="Ma J."/>
        </authorList>
    </citation>
    <scope>NUCLEOTIDE SEQUENCE [LARGE SCALE GENOMIC DNA]</scope>
    <source>
        <strain evidence="6">CGMCC 4.7132</strain>
    </source>
</reference>
<dbReference type="Pfam" id="PF00550">
    <property type="entry name" value="PP-binding"/>
    <property type="match status" value="1"/>
</dbReference>
<comment type="caution">
    <text evidence="5">The sequence shown here is derived from an EMBL/GenBank/DDBJ whole genome shotgun (WGS) entry which is preliminary data.</text>
</comment>
<evidence type="ECO:0000313" key="5">
    <source>
        <dbReference type="EMBL" id="MFC4535734.1"/>
    </source>
</evidence>
<keyword evidence="2" id="KW-0597">Phosphoprotein</keyword>
<dbReference type="InterPro" id="IPR057326">
    <property type="entry name" value="KR_dom"/>
</dbReference>
<dbReference type="InterPro" id="IPR020806">
    <property type="entry name" value="PKS_PP-bd"/>
</dbReference>